<sequence>MLFNCLFLSLITLVLSQADPSINTPAAVVQCQPALITWNASHMPVWISVIPGGMPGAPPLKDMGKLNGTSMTWVVDMPSGTSITMQLRDAVGALAYSAPVTIQGSSNSSCIHK</sequence>
<evidence type="ECO:0008006" key="4">
    <source>
        <dbReference type="Google" id="ProtNLM"/>
    </source>
</evidence>
<feature type="chain" id="PRO_5034725287" description="Secreted protein" evidence="1">
    <location>
        <begin position="17"/>
        <end position="113"/>
    </location>
</feature>
<evidence type="ECO:0000313" key="2">
    <source>
        <dbReference type="EMBL" id="CAE6423901.1"/>
    </source>
</evidence>
<evidence type="ECO:0000313" key="3">
    <source>
        <dbReference type="Proteomes" id="UP000663841"/>
    </source>
</evidence>
<feature type="signal peptide" evidence="1">
    <location>
        <begin position="1"/>
        <end position="16"/>
    </location>
</feature>
<gene>
    <name evidence="2" type="ORF">RDB_LOCUS51057</name>
</gene>
<reference evidence="2" key="1">
    <citation type="submission" date="2021-01" db="EMBL/GenBank/DDBJ databases">
        <authorList>
            <person name="Kaushik A."/>
        </authorList>
    </citation>
    <scope>NUCLEOTIDE SEQUENCE</scope>
    <source>
        <strain evidence="2">AG3-T5</strain>
    </source>
</reference>
<protein>
    <recommendedName>
        <fullName evidence="4">Secreted protein</fullName>
    </recommendedName>
</protein>
<comment type="caution">
    <text evidence="2">The sequence shown here is derived from an EMBL/GenBank/DDBJ whole genome shotgun (WGS) entry which is preliminary data.</text>
</comment>
<proteinExistence type="predicted"/>
<evidence type="ECO:0000256" key="1">
    <source>
        <dbReference type="SAM" id="SignalP"/>
    </source>
</evidence>
<accession>A0A8H2XDF2</accession>
<dbReference type="PANTHER" id="PTHR37487:SF2">
    <property type="entry name" value="EXPRESSED PROTEIN"/>
    <property type="match status" value="1"/>
</dbReference>
<keyword evidence="1" id="KW-0732">Signal</keyword>
<name>A0A8H2XDF2_9AGAM</name>
<dbReference type="PANTHER" id="PTHR37487">
    <property type="entry name" value="CHROMOSOME 1, WHOLE GENOME SHOTGUN SEQUENCE"/>
    <property type="match status" value="1"/>
</dbReference>
<dbReference type="EMBL" id="CAJMWW010000078">
    <property type="protein sequence ID" value="CAE6423901.1"/>
    <property type="molecule type" value="Genomic_DNA"/>
</dbReference>
<organism evidence="2 3">
    <name type="scientific">Rhizoctonia solani</name>
    <dbReference type="NCBI Taxonomy" id="456999"/>
    <lineage>
        <taxon>Eukaryota</taxon>
        <taxon>Fungi</taxon>
        <taxon>Dikarya</taxon>
        <taxon>Basidiomycota</taxon>
        <taxon>Agaricomycotina</taxon>
        <taxon>Agaricomycetes</taxon>
        <taxon>Cantharellales</taxon>
        <taxon>Ceratobasidiaceae</taxon>
        <taxon>Rhizoctonia</taxon>
    </lineage>
</organism>
<dbReference type="Proteomes" id="UP000663841">
    <property type="component" value="Unassembled WGS sequence"/>
</dbReference>
<dbReference type="AlphaFoldDB" id="A0A8H2XDF2"/>